<dbReference type="SUPFAM" id="SSF51206">
    <property type="entry name" value="cAMP-binding domain-like"/>
    <property type="match status" value="1"/>
</dbReference>
<dbReference type="STRING" id="225345.CLCHR_19100"/>
<evidence type="ECO:0000259" key="4">
    <source>
        <dbReference type="PROSITE" id="PS50042"/>
    </source>
</evidence>
<gene>
    <name evidence="6" type="primary">yeiL_1</name>
    <name evidence="6" type="ORF">CLCHR_19100</name>
</gene>
<dbReference type="Pfam" id="PF13545">
    <property type="entry name" value="HTH_Crp_2"/>
    <property type="match status" value="1"/>
</dbReference>
<dbReference type="Proteomes" id="UP000191056">
    <property type="component" value="Unassembled WGS sequence"/>
</dbReference>
<keyword evidence="1" id="KW-0805">Transcription regulation</keyword>
<keyword evidence="7" id="KW-1185">Reference proteome</keyword>
<keyword evidence="2" id="KW-0238">DNA-binding</keyword>
<dbReference type="OrthoDB" id="581021at2"/>
<dbReference type="InterPro" id="IPR018490">
    <property type="entry name" value="cNMP-bd_dom_sf"/>
</dbReference>
<dbReference type="InterPro" id="IPR012318">
    <property type="entry name" value="HTH_CRP"/>
</dbReference>
<dbReference type="AlphaFoldDB" id="A0A1V4IT27"/>
<dbReference type="EMBL" id="MZGT01000022">
    <property type="protein sequence ID" value="OPJ62617.1"/>
    <property type="molecule type" value="Genomic_DNA"/>
</dbReference>
<dbReference type="Pfam" id="PF00027">
    <property type="entry name" value="cNMP_binding"/>
    <property type="match status" value="1"/>
</dbReference>
<dbReference type="GO" id="GO:0003700">
    <property type="term" value="F:DNA-binding transcription factor activity"/>
    <property type="evidence" value="ECO:0007669"/>
    <property type="project" value="TreeGrafter"/>
</dbReference>
<proteinExistence type="predicted"/>
<dbReference type="CDD" id="cd00038">
    <property type="entry name" value="CAP_ED"/>
    <property type="match status" value="1"/>
</dbReference>
<dbReference type="PANTHER" id="PTHR24567">
    <property type="entry name" value="CRP FAMILY TRANSCRIPTIONAL REGULATORY PROTEIN"/>
    <property type="match status" value="1"/>
</dbReference>
<dbReference type="GO" id="GO:0005829">
    <property type="term" value="C:cytosol"/>
    <property type="evidence" value="ECO:0007669"/>
    <property type="project" value="TreeGrafter"/>
</dbReference>
<feature type="domain" description="HTH crp-type" evidence="5">
    <location>
        <begin position="149"/>
        <end position="221"/>
    </location>
</feature>
<organism evidence="6 7">
    <name type="scientific">Clostridium chromiireducens</name>
    <dbReference type="NCBI Taxonomy" id="225345"/>
    <lineage>
        <taxon>Bacteria</taxon>
        <taxon>Bacillati</taxon>
        <taxon>Bacillota</taxon>
        <taxon>Clostridia</taxon>
        <taxon>Eubacteriales</taxon>
        <taxon>Clostridiaceae</taxon>
        <taxon>Clostridium</taxon>
    </lineage>
</organism>
<dbReference type="Gene3D" id="2.60.120.10">
    <property type="entry name" value="Jelly Rolls"/>
    <property type="match status" value="1"/>
</dbReference>
<dbReference type="GO" id="GO:0003677">
    <property type="term" value="F:DNA binding"/>
    <property type="evidence" value="ECO:0007669"/>
    <property type="project" value="UniProtKB-KW"/>
</dbReference>
<reference evidence="6 7" key="1">
    <citation type="submission" date="2017-03" db="EMBL/GenBank/DDBJ databases">
        <title>Genome sequence of Clostridium chromiireducens DSM 23318.</title>
        <authorList>
            <person name="Poehlein A."/>
            <person name="Daniel R."/>
        </authorList>
    </citation>
    <scope>NUCLEOTIDE SEQUENCE [LARGE SCALE GENOMIC DNA]</scope>
    <source>
        <strain evidence="6 7">DSM 23318</strain>
    </source>
</reference>
<evidence type="ECO:0000256" key="2">
    <source>
        <dbReference type="ARBA" id="ARBA00023125"/>
    </source>
</evidence>
<name>A0A1V4IT27_9CLOT</name>
<dbReference type="RefSeq" id="WP_079439472.1">
    <property type="nucleotide sequence ID" value="NZ_JBLZIA010000002.1"/>
</dbReference>
<dbReference type="PROSITE" id="PS51063">
    <property type="entry name" value="HTH_CRP_2"/>
    <property type="match status" value="1"/>
</dbReference>
<dbReference type="InterPro" id="IPR014710">
    <property type="entry name" value="RmlC-like_jellyroll"/>
</dbReference>
<protein>
    <submittedName>
        <fullName evidence="6">Regulatory protein YeiL</fullName>
    </submittedName>
</protein>
<evidence type="ECO:0000256" key="3">
    <source>
        <dbReference type="ARBA" id="ARBA00023163"/>
    </source>
</evidence>
<dbReference type="SUPFAM" id="SSF46785">
    <property type="entry name" value="Winged helix' DNA-binding domain"/>
    <property type="match status" value="1"/>
</dbReference>
<dbReference type="InterPro" id="IPR036390">
    <property type="entry name" value="WH_DNA-bd_sf"/>
</dbReference>
<evidence type="ECO:0000313" key="7">
    <source>
        <dbReference type="Proteomes" id="UP000191056"/>
    </source>
</evidence>
<sequence>MIKVEDYKKLENYIKKYELNNIFSDDVRDYMSLYMFNKNDYICRENEHLENMFFLVKGKAKVSKHLENGRSLLISFYSPLTIIGDVEFVRNNKTDCSVQTIKDTYCIGIKFEVVRKHLTKDCKFLLKICDYLGEKLRNGSNNSSINLLYPLENRLASYIVAFTNIENEDNEVKKFKFKENYSEIAELLGTSYRHLNRTLNKFCLDGILEKHGREYIIEDLQRLLYLAGELYK</sequence>
<evidence type="ECO:0000256" key="1">
    <source>
        <dbReference type="ARBA" id="ARBA00023015"/>
    </source>
</evidence>
<feature type="domain" description="Cyclic nucleotide-binding" evidence="4">
    <location>
        <begin position="26"/>
        <end position="118"/>
    </location>
</feature>
<keyword evidence="3" id="KW-0804">Transcription</keyword>
<dbReference type="InterPro" id="IPR050397">
    <property type="entry name" value="Env_Response_Regulators"/>
</dbReference>
<comment type="caution">
    <text evidence="6">The sequence shown here is derived from an EMBL/GenBank/DDBJ whole genome shotgun (WGS) entry which is preliminary data.</text>
</comment>
<evidence type="ECO:0000313" key="6">
    <source>
        <dbReference type="EMBL" id="OPJ62617.1"/>
    </source>
</evidence>
<dbReference type="InterPro" id="IPR000595">
    <property type="entry name" value="cNMP-bd_dom"/>
</dbReference>
<dbReference type="PROSITE" id="PS50042">
    <property type="entry name" value="CNMP_BINDING_3"/>
    <property type="match status" value="1"/>
</dbReference>
<evidence type="ECO:0000259" key="5">
    <source>
        <dbReference type="PROSITE" id="PS51063"/>
    </source>
</evidence>
<accession>A0A1V4IT27</accession>
<dbReference type="PANTHER" id="PTHR24567:SF26">
    <property type="entry name" value="REGULATORY PROTEIN YEIL"/>
    <property type="match status" value="1"/>
</dbReference>